<dbReference type="InterPro" id="IPR052957">
    <property type="entry name" value="Auxin_embryo_med"/>
</dbReference>
<evidence type="ECO:0000313" key="4">
    <source>
        <dbReference type="EMBL" id="RSL54252.1"/>
    </source>
</evidence>
<dbReference type="Pfam" id="PF22939">
    <property type="entry name" value="WHD_GPIID"/>
    <property type="match status" value="1"/>
</dbReference>
<dbReference type="InterPro" id="IPR015943">
    <property type="entry name" value="WD40/YVTN_repeat-like_dom_sf"/>
</dbReference>
<dbReference type="OrthoDB" id="194358at2759"/>
<dbReference type="Gene3D" id="2.130.10.10">
    <property type="entry name" value="YVTN repeat-like/Quinoprotein amine dehydrogenase"/>
    <property type="match status" value="2"/>
</dbReference>
<gene>
    <name evidence="4" type="ORF">CEP54_009986</name>
</gene>
<dbReference type="Pfam" id="PF24883">
    <property type="entry name" value="NPHP3_N"/>
    <property type="match status" value="1"/>
</dbReference>
<accession>A0A428PMI0</accession>
<organism evidence="4 5">
    <name type="scientific">Fusarium duplospermum</name>
    <dbReference type="NCBI Taxonomy" id="1325734"/>
    <lineage>
        <taxon>Eukaryota</taxon>
        <taxon>Fungi</taxon>
        <taxon>Dikarya</taxon>
        <taxon>Ascomycota</taxon>
        <taxon>Pezizomycotina</taxon>
        <taxon>Sordariomycetes</taxon>
        <taxon>Hypocreomycetidae</taxon>
        <taxon>Hypocreales</taxon>
        <taxon>Nectriaceae</taxon>
        <taxon>Fusarium</taxon>
        <taxon>Fusarium solani species complex</taxon>
    </lineage>
</organism>
<dbReference type="SUPFAM" id="SSF55874">
    <property type="entry name" value="ATPase domain of HSP90 chaperone/DNA topoisomerase II/histidine kinase"/>
    <property type="match status" value="1"/>
</dbReference>
<evidence type="ECO:0000259" key="2">
    <source>
        <dbReference type="Pfam" id="PF22939"/>
    </source>
</evidence>
<proteinExistence type="predicted"/>
<sequence>MADHDDPLVNTLPPTLKDLCQHYYFQSPLPLLESTSSTSPSGQRHSAPALLRGRWRSRIRSSISGSQISVAKPTKTKGPTGLNLLYEPSESRVDFIFGGRSPLMIHDFAQALLTDMSNSIALQRNGPAYLLGSRDPLHKSMIDRVHTFYFLGTPHRGANSAIYLDYYLKLSHPTGAKEYAKELLPDSPTVQAINDEFRHIPKTVHLWSFYESIPTSGQLIVPQTSAVIGLPGEQTRYLNADHRHLCKFEDSNSSNFATLYRCFQTTIQDIDKDYDCRQVELLKVQMKTISDYLEVSERPTKDVLTEAHKRHGGSCEWLTSHDKFQEWVDCNVNDDLDIGPLDTSPIGAKPRLLWLNGPPGSGKSVAAAHVIKHLEGHNEDCSYYFFKNNSKATVTHLLRSLAFQMAWINYGVRQSFISMIEEGYAANTHDHTVIWNNIFLGRIFKCNFSKPQYWVIDALDECPNKSLVAFIQMFAKLNFVPLRVFATSRTNTHLGRLLDREHLNFPELHTGQEGSLRDISNFVRSQPRLAQLGGEGEIVSEIVKRSNGVFLWASLILDRLDDLYSVEDMLAELIKTPPEMNRLYARILGEIEQSSSAELAKCIIKWVVCAAEPLTTSVIKVAVKLDCGRTILASEPDHVFSQICKGLVTVDSESHVQVMHPTVKDFVSSSDSSFYINLREAHETMAAICLQNLNDRKFDPRFTGRGLLVPSASGSTLDDYADANFAYHMAHSHSTSPHLFSLLVKFMDSTILTWVERVALKQRLSPLIKTVEHLKTYLARYEGPPFGKATDWVNELTRLVTIFGPYLIDVPQTIRTVIPLLCPTSSRIHQTFANRCRSKLICSSNVKWDDRLSALLLSAKPRSLASNQQYLAVGLSNGKIRLFNNSTLEMITTLNHYIAAKPVPVQLLLLGNTTKVLVSCGPRNMKLWKLPDQEIWNIRLKAQVRTISFNADDSKLFVAYNLPIEAAISTLSAIDGSEIEPVSVIEDSSDSDQNPTDWASPSKRYVLSFVRMNPILGFAAVAYRSSHLMLFQLDGDDNLEQICKFKKTGTELAVRPPQVLDVAFNPAVESALMAVAYQDGEIVTVEMGGWGGGSTRQRNAYSLHATLLASSPDGRTLGAVDNEGGICLFNFDNLRILHRIQGLDEVATGIMFASNSLRLYDIRGTACNVWEPSVLMRKHSVDDDSSDPGDSAQPSLDAPGIFFTRPFDDDRVITVITQSDENHFVFCGRENGSVTIHDVSSGKQVFEMHLHTASIRHLEWQPREKVLFSADISGQCEAHRLSMTPWIKREQLLSYRATAAVIQMLVKKEGLAMLLVTPDGEELCDREKVIISNQSTEEDRWTLHPTDPSRLLLFRGSQVQLYNWDELEKESNDQGVELQLPLSMTDLSIPIDWCNQNGVKTLVQAIPCSKDTAFVRLDATELGPAITAVSLTGATKELAAKVRMILGIYKSKIFFLCRRGWKTIAFSMNNTAISKAEADAQIGEIRREFGAGRKPDEKPGRTESNLIALLDVTSDQLYQKPSHFLLELIQNADDTTFSPGVIPSLSLTLFSESETGYLRTDCNEAGFTFADLDAITQVAHSTKKRAINGQRGYIGEKGIGFKSVFKAADIVHVASGYYEFMFNRNEHLGMILPIHSVFPSAHRLPGHTQFLLQLRDQKDCIEIETDLHNVEPQLLIFLKNLRRLNIQIRDTGKSYHVESGTSAALGETATIHSNHRGEGTPDKMEYAIARYRTGEIPKDERRQGIATSEVVLAFPIERAKPKIGPQKAFAFLPIDDFGFKFLIHADFLLVASREGLDYGCDWNTALAEAVKKAFLRAMRRFAAVPVSHSGGLRYSWPKYIKHHRHAHGFWNTLHEVILTGLRDEKILESRDHATGPCRPPELKFMPRKFRFEGEALFDCPSLRRKHLSFNYDGVYEDLSLLGVRRIGAYELCEEFSTWVAEVGPSGLSAKPAGWHQHIARLFCGNEDLKDQLMNLPIIPLRDGSWVNARTDRLYMASEIEDEYVPSGISISIIDQTACEDSIRRDFYRFLGILAYTPSQVCSLIMELHSGNGSDLSDRQPEDLISDAAYFFKHRHLRPGQGAPEIFFYVNKLESSTRRKTQIYIDDHTAKPRLINKYKGVPMNPFNMLDERYVKMICGEDSSLKHEFCRWLLKSENIAAVPVLVRNNYLSAEWVFLRDTKVTDLLLVIEQLCKNNTIHPRVASAIPELQVVCRDGTRRLLGEVAIPTLDLVRACPHLDFANLTTPERWTFLEQFDILTTPNTTARLKELQALASLPIESVDRELVHETYRGLCLSLDRESPDILKLFCNILGVGPASIENVADELCLLQEETSNVAERCEELLTMLSERLTSGSELPVTHYLRILHAKVFPVVKATHADVKSEVVLRSLHDADWYIPDRLTLEAAFRGKVDILTFSVRVVSLLDSFFLRMNSRNKYLSVAIEETVEPRGSSIHDMSTERDLKIRVQYFSLLNGSVDLESSQHSIPLRVWSVPSVVITRRLGSIIVEEDNEFVTIRETAHFTDVYFRAVTPQSKQAEVNYKLAEFFSKQHNVQPQDINLFNLLLTAPLGELNSIMTKHNRYPPNAASINNPSLSGETDPEIMVLDEPSGQFIAFERRAPVSEQPLSTFSDQIQAQYSLRDLIPSFRSRSQSVARSARNYRISRRPITRGFVEGRTRSERLLHSLQGSQARANIPTAGGFQGFSEGAGDDSVPELTSTSTAYQVRTREIGFLGEAFIYALFERNVSDWSFENWTSRLRVENGHPPFTERERDFADFTYLDTHGYVKEFLLQAGLDLNPAYGSRTTYHLEVKTTTGGDGEIFNVSQNQVNMMQRFDDDPNNAYIVLRVYNIEGENPDLKAYPRPWNLYLNGFLTFTSPNGYQVCEASRGSR</sequence>
<evidence type="ECO:0000259" key="3">
    <source>
        <dbReference type="Pfam" id="PF24883"/>
    </source>
</evidence>
<evidence type="ECO:0000313" key="5">
    <source>
        <dbReference type="Proteomes" id="UP000288168"/>
    </source>
</evidence>
<dbReference type="Proteomes" id="UP000288168">
    <property type="component" value="Unassembled WGS sequence"/>
</dbReference>
<dbReference type="SUPFAM" id="SSF52540">
    <property type="entry name" value="P-loop containing nucleoside triphosphate hydrolases"/>
    <property type="match status" value="1"/>
</dbReference>
<dbReference type="PANTHER" id="PTHR32387:SF0">
    <property type="entry name" value="PROTEIN NO VEIN"/>
    <property type="match status" value="1"/>
</dbReference>
<dbReference type="InterPro" id="IPR027417">
    <property type="entry name" value="P-loop_NTPase"/>
</dbReference>
<dbReference type="InterPro" id="IPR036322">
    <property type="entry name" value="WD40_repeat_dom_sf"/>
</dbReference>
<dbReference type="Gene3D" id="3.40.50.300">
    <property type="entry name" value="P-loop containing nucleotide triphosphate hydrolases"/>
    <property type="match status" value="1"/>
</dbReference>
<dbReference type="InterPro" id="IPR036890">
    <property type="entry name" value="HATPase_C_sf"/>
</dbReference>
<keyword evidence="1" id="KW-0677">Repeat</keyword>
<dbReference type="SUPFAM" id="SSF50978">
    <property type="entry name" value="WD40 repeat-like"/>
    <property type="match status" value="1"/>
</dbReference>
<keyword evidence="5" id="KW-1185">Reference proteome</keyword>
<evidence type="ECO:0000256" key="1">
    <source>
        <dbReference type="ARBA" id="ARBA00022737"/>
    </source>
</evidence>
<dbReference type="InterPro" id="IPR056884">
    <property type="entry name" value="NPHP3-like_N"/>
</dbReference>
<name>A0A428PMI0_9HYPO</name>
<dbReference type="Gene3D" id="3.30.565.10">
    <property type="entry name" value="Histidine kinase-like ATPase, C-terminal domain"/>
    <property type="match status" value="1"/>
</dbReference>
<dbReference type="STRING" id="1325734.A0A428PMI0"/>
<reference evidence="4 5" key="1">
    <citation type="submission" date="2017-06" db="EMBL/GenBank/DDBJ databases">
        <title>Comparative genomic analysis of Ambrosia Fusariam Clade fungi.</title>
        <authorList>
            <person name="Stajich J.E."/>
            <person name="Carrillo J."/>
            <person name="Kijimoto T."/>
            <person name="Eskalen A."/>
            <person name="O'Donnell K."/>
            <person name="Kasson M."/>
        </authorList>
    </citation>
    <scope>NUCLEOTIDE SEQUENCE [LARGE SCALE GENOMIC DNA]</scope>
    <source>
        <strain evidence="4 5">NRRL62584</strain>
    </source>
</reference>
<feature type="domain" description="Nephrocystin 3-like N-terminal" evidence="3">
    <location>
        <begin position="313"/>
        <end position="489"/>
    </location>
</feature>
<dbReference type="PANTHER" id="PTHR32387">
    <property type="entry name" value="WU:FJ29H11"/>
    <property type="match status" value="1"/>
</dbReference>
<protein>
    <submittedName>
        <fullName evidence="4">Uncharacterized protein</fullName>
    </submittedName>
</protein>
<dbReference type="InterPro" id="IPR054471">
    <property type="entry name" value="GPIID_WHD"/>
</dbReference>
<dbReference type="EMBL" id="NKCI01000113">
    <property type="protein sequence ID" value="RSL54252.1"/>
    <property type="molecule type" value="Genomic_DNA"/>
</dbReference>
<feature type="domain" description="GPI inositol-deacylase winged helix" evidence="2">
    <location>
        <begin position="596"/>
        <end position="671"/>
    </location>
</feature>
<comment type="caution">
    <text evidence="4">The sequence shown here is derived from an EMBL/GenBank/DDBJ whole genome shotgun (WGS) entry which is preliminary data.</text>
</comment>